<dbReference type="OrthoDB" id="5346740at2759"/>
<evidence type="ECO:0000313" key="4">
    <source>
        <dbReference type="Proteomes" id="UP000240883"/>
    </source>
</evidence>
<evidence type="ECO:0000259" key="2">
    <source>
        <dbReference type="Pfam" id="PF15463"/>
    </source>
</evidence>
<dbReference type="EMBL" id="KZ678133">
    <property type="protein sequence ID" value="PSN69313.1"/>
    <property type="molecule type" value="Genomic_DNA"/>
</dbReference>
<dbReference type="GO" id="GO:0017025">
    <property type="term" value="F:TBP-class protein binding"/>
    <property type="evidence" value="ECO:0007669"/>
    <property type="project" value="TreeGrafter"/>
</dbReference>
<dbReference type="GO" id="GO:0001164">
    <property type="term" value="F:RNA polymerase I core promoter sequence-specific DNA binding"/>
    <property type="evidence" value="ECO:0007669"/>
    <property type="project" value="TreeGrafter"/>
</dbReference>
<evidence type="ECO:0000313" key="3">
    <source>
        <dbReference type="EMBL" id="PSN69313.1"/>
    </source>
</evidence>
<sequence length="553" mass="62374">MRSFVNKGGRSGSPAPPQANTNRRANAAATAKVNIPRTQLGQPQEPLIQQNDSRQRRDLNGGFPTTQQKLQHQPGPIRKNTTLYDTDVESIDTTINDRSVVQVEGSQQTNQNQYYQNYSGDIDEYQETGVGEEEGELPSEAVEEVEEKVEEIVEEAGARSGAMAKRYGLEEHQDEIKKRFDARKPEHHAEFAQVDGDSYPTTTDGATEVSHEPNNGKALPSGDHNYDNALLSLPAQYMVNPQLMPTMASHRVQRPRSTLDEAAALRKQERLRDPPRQEAGLPMRGGALKSGHVAEPPMAQPQPRRPYIVNEVPSRPLQANTNITQPLHAKVTLLPAPYAGQSVAGPLNSLPYGGSQATGYPQKQKGLATPALSSTISGRQEPPILHSKESTNQYQQKLIEDEPEFGDEQPPMRDYDEEELYKMDYNQLKNESFDYDPRAKDHVLPENIQQKPLEERLKYVQHHHDAKEQGKFFSMLPTDEWEEAGDWFLDQFSTIIDQTRKARQKKRKLAKTFEKEVEQRHDRVTKRQKQVQDAMDKMKVQGQGLVPKSPLRG</sequence>
<protein>
    <recommendedName>
        <fullName evidence="2">Extracellular mutant protein 11 C-terminal domain-containing protein</fullName>
    </recommendedName>
</protein>
<feature type="compositionally biased region" description="Basic and acidic residues" evidence="1">
    <location>
        <begin position="265"/>
        <end position="276"/>
    </location>
</feature>
<dbReference type="Proteomes" id="UP000240883">
    <property type="component" value="Unassembled WGS sequence"/>
</dbReference>
<dbReference type="AlphaFoldDB" id="A0A2T2NV96"/>
<feature type="region of interest" description="Disordered" evidence="1">
    <location>
        <begin position="265"/>
        <end position="286"/>
    </location>
</feature>
<dbReference type="InterPro" id="IPR053029">
    <property type="entry name" value="RNA_pol_I-specific_init_factor"/>
</dbReference>
<reference evidence="3 4" key="1">
    <citation type="journal article" date="2018" name="Front. Microbiol.">
        <title>Genome-Wide Analysis of Corynespora cassiicola Leaf Fall Disease Putative Effectors.</title>
        <authorList>
            <person name="Lopez D."/>
            <person name="Ribeiro S."/>
            <person name="Label P."/>
            <person name="Fumanal B."/>
            <person name="Venisse J.S."/>
            <person name="Kohler A."/>
            <person name="de Oliveira R.R."/>
            <person name="Labutti K."/>
            <person name="Lipzen A."/>
            <person name="Lail K."/>
            <person name="Bauer D."/>
            <person name="Ohm R.A."/>
            <person name="Barry K.W."/>
            <person name="Spatafora J."/>
            <person name="Grigoriev I.V."/>
            <person name="Martin F.M."/>
            <person name="Pujade-Renaud V."/>
        </authorList>
    </citation>
    <scope>NUCLEOTIDE SEQUENCE [LARGE SCALE GENOMIC DNA]</scope>
    <source>
        <strain evidence="3 4">Philippines</strain>
    </source>
</reference>
<dbReference type="Pfam" id="PF15463">
    <property type="entry name" value="ECM11"/>
    <property type="match status" value="1"/>
</dbReference>
<proteinExistence type="predicted"/>
<dbReference type="PANTHER" id="PTHR28244">
    <property type="entry name" value="RNA POLYMERASE I-SPECIFIC TRANSCRIPTION INITIATION FACTOR RRN11"/>
    <property type="match status" value="1"/>
</dbReference>
<keyword evidence="4" id="KW-1185">Reference proteome</keyword>
<feature type="region of interest" description="Disordered" evidence="1">
    <location>
        <begin position="1"/>
        <end position="81"/>
    </location>
</feature>
<organism evidence="3 4">
    <name type="scientific">Corynespora cassiicola Philippines</name>
    <dbReference type="NCBI Taxonomy" id="1448308"/>
    <lineage>
        <taxon>Eukaryota</taxon>
        <taxon>Fungi</taxon>
        <taxon>Dikarya</taxon>
        <taxon>Ascomycota</taxon>
        <taxon>Pezizomycotina</taxon>
        <taxon>Dothideomycetes</taxon>
        <taxon>Pleosporomycetidae</taxon>
        <taxon>Pleosporales</taxon>
        <taxon>Corynesporascaceae</taxon>
        <taxon>Corynespora</taxon>
    </lineage>
</organism>
<dbReference type="GO" id="GO:0070860">
    <property type="term" value="C:RNA polymerase I core factor complex"/>
    <property type="evidence" value="ECO:0007669"/>
    <property type="project" value="TreeGrafter"/>
</dbReference>
<feature type="domain" description="Extracellular mutant protein 11 C-terminal" evidence="2">
    <location>
        <begin position="414"/>
        <end position="545"/>
    </location>
</feature>
<dbReference type="InterPro" id="IPR029178">
    <property type="entry name" value="Ecm11_C"/>
</dbReference>
<dbReference type="PANTHER" id="PTHR28244:SF3">
    <property type="entry name" value="EXTRACELLULAR MUTANT PROTEIN 11 C-TERMINAL DOMAIN-CONTAINING PROTEIN"/>
    <property type="match status" value="1"/>
</dbReference>
<dbReference type="GO" id="GO:0042790">
    <property type="term" value="P:nucleolar large rRNA transcription by RNA polymerase I"/>
    <property type="evidence" value="ECO:0007669"/>
    <property type="project" value="TreeGrafter"/>
</dbReference>
<feature type="region of interest" description="Disordered" evidence="1">
    <location>
        <begin position="518"/>
        <end position="553"/>
    </location>
</feature>
<name>A0A2T2NV96_CORCC</name>
<feature type="compositionally biased region" description="Polar residues" evidence="1">
    <location>
        <begin position="36"/>
        <end position="52"/>
    </location>
</feature>
<feature type="region of interest" description="Disordered" evidence="1">
    <location>
        <begin position="182"/>
        <end position="222"/>
    </location>
</feature>
<gene>
    <name evidence="3" type="ORF">BS50DRAFT_619946</name>
</gene>
<feature type="compositionally biased region" description="Low complexity" evidence="1">
    <location>
        <begin position="18"/>
        <end position="31"/>
    </location>
</feature>
<accession>A0A2T2NV96</accession>
<dbReference type="STRING" id="1448308.A0A2T2NV96"/>
<evidence type="ECO:0000256" key="1">
    <source>
        <dbReference type="SAM" id="MobiDB-lite"/>
    </source>
</evidence>